<gene>
    <name evidence="1" type="ORF">HJ583_012365</name>
</gene>
<dbReference type="Pfam" id="PF13279">
    <property type="entry name" value="4HBT_2"/>
    <property type="match status" value="1"/>
</dbReference>
<organism evidence="1 2">
    <name type="scientific">Uliginosibacterium aquaticum</name>
    <dbReference type="NCBI Taxonomy" id="2731212"/>
    <lineage>
        <taxon>Bacteria</taxon>
        <taxon>Pseudomonadati</taxon>
        <taxon>Pseudomonadota</taxon>
        <taxon>Betaproteobacteria</taxon>
        <taxon>Rhodocyclales</taxon>
        <taxon>Zoogloeaceae</taxon>
        <taxon>Uliginosibacterium</taxon>
    </lineage>
</organism>
<proteinExistence type="predicted"/>
<comment type="caution">
    <text evidence="1">The sequence shown here is derived from an EMBL/GenBank/DDBJ whole genome shotgun (WGS) entry which is preliminary data.</text>
</comment>
<keyword evidence="2" id="KW-1185">Reference proteome</keyword>
<protein>
    <submittedName>
        <fullName evidence="1">Acyl-CoA thioesterase</fullName>
    </submittedName>
</protein>
<dbReference type="InterPro" id="IPR029069">
    <property type="entry name" value="HotDog_dom_sf"/>
</dbReference>
<dbReference type="SUPFAM" id="SSF54637">
    <property type="entry name" value="Thioesterase/thiol ester dehydrase-isomerase"/>
    <property type="match status" value="1"/>
</dbReference>
<evidence type="ECO:0000313" key="1">
    <source>
        <dbReference type="EMBL" id="NSL55824.1"/>
    </source>
</evidence>
<dbReference type="EMBL" id="JABCSC020000003">
    <property type="protein sequence ID" value="NSL55824.1"/>
    <property type="molecule type" value="Genomic_DNA"/>
</dbReference>
<dbReference type="Gene3D" id="3.10.129.10">
    <property type="entry name" value="Hotdog Thioesterase"/>
    <property type="match status" value="1"/>
</dbReference>
<dbReference type="Proteomes" id="UP000778523">
    <property type="component" value="Unassembled WGS sequence"/>
</dbReference>
<name>A0ABX2IMB6_9RHOO</name>
<dbReference type="RefSeq" id="WP_170022215.1">
    <property type="nucleotide sequence ID" value="NZ_JABCSC020000003.1"/>
</dbReference>
<evidence type="ECO:0000313" key="2">
    <source>
        <dbReference type="Proteomes" id="UP000778523"/>
    </source>
</evidence>
<sequence length="151" mass="17647">MTRIYRHRFTVPPESIDMLKHVNNIEYLRWMQDVAIAHSTDLGWPMERYFKERCSWVIRSHFIEYLRSAVLDDPITLLTWVAGVGERSSTRKYLFWRESDRQVLARAETAWVFIDLKTGLPMPILDSVRASFPVVEEDDEAAEIDALLGSS</sequence>
<accession>A0ABX2IMB6</accession>
<reference evidence="1 2" key="1">
    <citation type="submission" date="2020-06" db="EMBL/GenBank/DDBJ databases">
        <title>Draft genome of Uliginosibacterium sp. IMCC34675.</title>
        <authorList>
            <person name="Song J."/>
        </authorList>
    </citation>
    <scope>NUCLEOTIDE SEQUENCE [LARGE SCALE GENOMIC DNA]</scope>
    <source>
        <strain evidence="1 2">IMCC34675</strain>
    </source>
</reference>
<dbReference type="CDD" id="cd00586">
    <property type="entry name" value="4HBT"/>
    <property type="match status" value="1"/>
</dbReference>